<dbReference type="PANTHER" id="PTHR43244:SF1">
    <property type="entry name" value="5,10-METHYLENETETRAHYDROMETHANOPTERIN REDUCTASE"/>
    <property type="match status" value="1"/>
</dbReference>
<dbReference type="CDD" id="cd01097">
    <property type="entry name" value="Tetrahydromethanopterin_reductase"/>
    <property type="match status" value="1"/>
</dbReference>
<dbReference type="GO" id="GO:0016705">
    <property type="term" value="F:oxidoreductase activity, acting on paired donors, with incorporation or reduction of molecular oxygen"/>
    <property type="evidence" value="ECO:0007669"/>
    <property type="project" value="InterPro"/>
</dbReference>
<dbReference type="Gene3D" id="3.20.20.30">
    <property type="entry name" value="Luciferase-like domain"/>
    <property type="match status" value="1"/>
</dbReference>
<sequence>MTDYGHDLLFGVILTPDAHTPTGALDLAVLADEAGLDLVTVPDHPYRPDYLEAWTLLTAIATRTTSIRVLPNVANLALRPPALLARAAATLDLLSGGRVELGLGAGGYADAIADEGGPRRTPGESLDALSEAVTVIRGLLTPGQPVNFDGVHHHLRDARPGPAHPHPIGLWLGTVGPRALRLTGRIADGWLPSATRIPPHALADANRVIDDAATAAGRRPADIRRLYNLPGLSGDVSSQLAALTLEHGTGGFLFFVDSPAQIRALATTVAPRTRDLVAEARAQNPPNRERAR</sequence>
<dbReference type="InterPro" id="IPR011251">
    <property type="entry name" value="Luciferase-like_dom"/>
</dbReference>
<reference evidence="3 4" key="1">
    <citation type="submission" date="2020-08" db="EMBL/GenBank/DDBJ databases">
        <title>Genomic Encyclopedia of Type Strains, Phase III (KMG-III): the genomes of soil and plant-associated and newly described type strains.</title>
        <authorList>
            <person name="Whitman W."/>
        </authorList>
    </citation>
    <scope>NUCLEOTIDE SEQUENCE [LARGE SCALE GENOMIC DNA]</scope>
    <source>
        <strain evidence="3 4">CECT 8840</strain>
    </source>
</reference>
<dbReference type="InterPro" id="IPR050564">
    <property type="entry name" value="F420-G6PD/mer"/>
</dbReference>
<keyword evidence="1" id="KW-0560">Oxidoreductase</keyword>
<evidence type="ECO:0000313" key="4">
    <source>
        <dbReference type="Proteomes" id="UP000552644"/>
    </source>
</evidence>
<feature type="domain" description="Luciferase-like" evidence="2">
    <location>
        <begin position="19"/>
        <end position="244"/>
    </location>
</feature>
<proteinExistence type="predicted"/>
<accession>A0A7W7VM50</accession>
<dbReference type="AlphaFoldDB" id="A0A7W7VM50"/>
<dbReference type="InterPro" id="IPR036661">
    <property type="entry name" value="Luciferase-like_sf"/>
</dbReference>
<keyword evidence="3" id="KW-0503">Monooxygenase</keyword>
<dbReference type="Pfam" id="PF00296">
    <property type="entry name" value="Bac_luciferase"/>
    <property type="match status" value="1"/>
</dbReference>
<protein>
    <submittedName>
        <fullName evidence="3">Alkanesulfonate monooxygenase SsuD/methylene tetrahydromethanopterin reductase-like flavin-dependent oxidoreductase (Luciferase family)</fullName>
    </submittedName>
</protein>
<dbReference type="RefSeq" id="WP_184714019.1">
    <property type="nucleotide sequence ID" value="NZ_JACHJP010000002.1"/>
</dbReference>
<dbReference type="SUPFAM" id="SSF51679">
    <property type="entry name" value="Bacterial luciferase-like"/>
    <property type="match status" value="1"/>
</dbReference>
<dbReference type="Proteomes" id="UP000552644">
    <property type="component" value="Unassembled WGS sequence"/>
</dbReference>
<organism evidence="3 4">
    <name type="scientific">Streptosporangium saharense</name>
    <dbReference type="NCBI Taxonomy" id="1706840"/>
    <lineage>
        <taxon>Bacteria</taxon>
        <taxon>Bacillati</taxon>
        <taxon>Actinomycetota</taxon>
        <taxon>Actinomycetes</taxon>
        <taxon>Streptosporangiales</taxon>
        <taxon>Streptosporangiaceae</taxon>
        <taxon>Streptosporangium</taxon>
    </lineage>
</organism>
<keyword evidence="4" id="KW-1185">Reference proteome</keyword>
<evidence type="ECO:0000313" key="3">
    <source>
        <dbReference type="EMBL" id="MBB4915342.1"/>
    </source>
</evidence>
<dbReference type="PANTHER" id="PTHR43244">
    <property type="match status" value="1"/>
</dbReference>
<evidence type="ECO:0000256" key="1">
    <source>
        <dbReference type="ARBA" id="ARBA00023002"/>
    </source>
</evidence>
<dbReference type="EMBL" id="JACHJP010000002">
    <property type="protein sequence ID" value="MBB4915342.1"/>
    <property type="molecule type" value="Genomic_DNA"/>
</dbReference>
<name>A0A7W7VM50_9ACTN</name>
<evidence type="ECO:0000259" key="2">
    <source>
        <dbReference type="Pfam" id="PF00296"/>
    </source>
</evidence>
<dbReference type="GO" id="GO:0004497">
    <property type="term" value="F:monooxygenase activity"/>
    <property type="evidence" value="ECO:0007669"/>
    <property type="project" value="UniProtKB-KW"/>
</dbReference>
<gene>
    <name evidence="3" type="ORF">FHS44_002427</name>
</gene>
<comment type="caution">
    <text evidence="3">The sequence shown here is derived from an EMBL/GenBank/DDBJ whole genome shotgun (WGS) entry which is preliminary data.</text>
</comment>